<reference evidence="5 6" key="1">
    <citation type="submission" date="2024-06" db="EMBL/GenBank/DDBJ databases">
        <authorList>
            <person name="Steensen K."/>
            <person name="Seneca J."/>
            <person name="Bartlau N."/>
            <person name="Yu A.X."/>
            <person name="Polz M.F."/>
        </authorList>
    </citation>
    <scope>NUCLEOTIDE SEQUENCE [LARGE SCALE GENOMIC DNA]</scope>
    <source>
        <strain evidence="5 6">1F146</strain>
    </source>
</reference>
<keyword evidence="2 3" id="KW-0732">Signal</keyword>
<feature type="chain" id="PRO_5046554757" evidence="3">
    <location>
        <begin position="19"/>
        <end position="252"/>
    </location>
</feature>
<feature type="domain" description="Solute-binding protein family 3/N-terminal" evidence="4">
    <location>
        <begin position="19"/>
        <end position="245"/>
    </location>
</feature>
<dbReference type="PANTHER" id="PTHR35936:SF35">
    <property type="entry name" value="L-CYSTINE-BINDING PROTEIN TCYJ"/>
    <property type="match status" value="1"/>
</dbReference>
<dbReference type="RefSeq" id="WP_371719599.1">
    <property type="nucleotide sequence ID" value="NZ_JBGOOF010000027.1"/>
</dbReference>
<protein>
    <submittedName>
        <fullName evidence="5">Substrate-binding periplasmic protein</fullName>
    </submittedName>
</protein>
<dbReference type="EMBL" id="JBGOOS010000027">
    <property type="protein sequence ID" value="MEZ8210389.1"/>
    <property type="molecule type" value="Genomic_DNA"/>
</dbReference>
<feature type="signal peptide" evidence="3">
    <location>
        <begin position="1"/>
        <end position="18"/>
    </location>
</feature>
<comment type="caution">
    <text evidence="5">The sequence shown here is derived from an EMBL/GenBank/DDBJ whole genome shotgun (WGS) entry which is preliminary data.</text>
</comment>
<sequence length="252" mass="28612">MKTLMLLILLCVSFTSSAQIKLVTLEYPPYITNDEGELDGVAVKLVERLFTQLGKPIEIEVLPWGRAINYIEMGQADGIFTAFKTAKRETFANYIDEALFNQNIVAIKNKKSNALWSKDNISQARICLINNVSYGKWLDEAVEQKLFSGVHRVRTAQQCVKLLQTNRVDFWINNEFGARYVAVKMEVQDQLSIETPPIESTPSYIAFSKKGNVRPEQVQQINAAVVQMKASGEYDQLIDAYFEQLAFDARKN</sequence>
<evidence type="ECO:0000313" key="6">
    <source>
        <dbReference type="Proteomes" id="UP001569151"/>
    </source>
</evidence>
<dbReference type="Pfam" id="PF00497">
    <property type="entry name" value="SBP_bac_3"/>
    <property type="match status" value="1"/>
</dbReference>
<dbReference type="SMART" id="SM00062">
    <property type="entry name" value="PBPb"/>
    <property type="match status" value="1"/>
</dbReference>
<evidence type="ECO:0000259" key="4">
    <source>
        <dbReference type="SMART" id="SM00062"/>
    </source>
</evidence>
<accession>A0ABV4MLD8</accession>
<gene>
    <name evidence="5" type="ORF">ACED39_16560</name>
</gene>
<organism evidence="5 6">
    <name type="scientific">Vibrio bivalvicida</name>
    <dbReference type="NCBI Taxonomy" id="1276888"/>
    <lineage>
        <taxon>Bacteria</taxon>
        <taxon>Pseudomonadati</taxon>
        <taxon>Pseudomonadota</taxon>
        <taxon>Gammaproteobacteria</taxon>
        <taxon>Vibrionales</taxon>
        <taxon>Vibrionaceae</taxon>
        <taxon>Vibrio</taxon>
        <taxon>Vibrio oreintalis group</taxon>
    </lineage>
</organism>
<name>A0ABV4MLD8_9VIBR</name>
<dbReference type="Proteomes" id="UP001569151">
    <property type="component" value="Unassembled WGS sequence"/>
</dbReference>
<evidence type="ECO:0000256" key="2">
    <source>
        <dbReference type="ARBA" id="ARBA00022729"/>
    </source>
</evidence>
<dbReference type="PANTHER" id="PTHR35936">
    <property type="entry name" value="MEMBRANE-BOUND LYTIC MUREIN TRANSGLYCOSYLASE F"/>
    <property type="match status" value="1"/>
</dbReference>
<evidence type="ECO:0000256" key="3">
    <source>
        <dbReference type="SAM" id="SignalP"/>
    </source>
</evidence>
<comment type="similarity">
    <text evidence="1">Belongs to the bacterial solute-binding protein 3 family.</text>
</comment>
<proteinExistence type="inferred from homology"/>
<dbReference type="Gene3D" id="3.40.190.10">
    <property type="entry name" value="Periplasmic binding protein-like II"/>
    <property type="match status" value="2"/>
</dbReference>
<keyword evidence="6" id="KW-1185">Reference proteome</keyword>
<evidence type="ECO:0000313" key="5">
    <source>
        <dbReference type="EMBL" id="MEZ8210389.1"/>
    </source>
</evidence>
<evidence type="ECO:0000256" key="1">
    <source>
        <dbReference type="ARBA" id="ARBA00010333"/>
    </source>
</evidence>
<dbReference type="InterPro" id="IPR001638">
    <property type="entry name" value="Solute-binding_3/MltF_N"/>
</dbReference>
<dbReference type="SUPFAM" id="SSF53850">
    <property type="entry name" value="Periplasmic binding protein-like II"/>
    <property type="match status" value="1"/>
</dbReference>